<organism evidence="2 3">
    <name type="scientific">Stylosanthes scabra</name>
    <dbReference type="NCBI Taxonomy" id="79078"/>
    <lineage>
        <taxon>Eukaryota</taxon>
        <taxon>Viridiplantae</taxon>
        <taxon>Streptophyta</taxon>
        <taxon>Embryophyta</taxon>
        <taxon>Tracheophyta</taxon>
        <taxon>Spermatophyta</taxon>
        <taxon>Magnoliopsida</taxon>
        <taxon>eudicotyledons</taxon>
        <taxon>Gunneridae</taxon>
        <taxon>Pentapetalae</taxon>
        <taxon>rosids</taxon>
        <taxon>fabids</taxon>
        <taxon>Fabales</taxon>
        <taxon>Fabaceae</taxon>
        <taxon>Papilionoideae</taxon>
        <taxon>50 kb inversion clade</taxon>
        <taxon>dalbergioids sensu lato</taxon>
        <taxon>Dalbergieae</taxon>
        <taxon>Pterocarpus clade</taxon>
        <taxon>Stylosanthes</taxon>
    </lineage>
</organism>
<feature type="compositionally biased region" description="Polar residues" evidence="1">
    <location>
        <begin position="1"/>
        <end position="11"/>
    </location>
</feature>
<dbReference type="EMBL" id="JASCZI010241894">
    <property type="protein sequence ID" value="MED6208124.1"/>
    <property type="molecule type" value="Genomic_DNA"/>
</dbReference>
<name>A0ABU6YFS4_9FABA</name>
<dbReference type="Proteomes" id="UP001341840">
    <property type="component" value="Unassembled WGS sequence"/>
</dbReference>
<sequence>MAANLSHSTSLKGKGKRKKKNEKTPGKETASVSPELLVVVSTAPLTKDGFLKAPEPSIETSELWKSQDVKTDYFKARVFRTGPQQEARTLFAKWKARLRSAYRQVWVEAGINQAL</sequence>
<accession>A0ABU6YFS4</accession>
<protein>
    <submittedName>
        <fullName evidence="2">Uncharacterized protein</fullName>
    </submittedName>
</protein>
<evidence type="ECO:0000313" key="2">
    <source>
        <dbReference type="EMBL" id="MED6208124.1"/>
    </source>
</evidence>
<feature type="region of interest" description="Disordered" evidence="1">
    <location>
        <begin position="1"/>
        <end position="31"/>
    </location>
</feature>
<evidence type="ECO:0000256" key="1">
    <source>
        <dbReference type="SAM" id="MobiDB-lite"/>
    </source>
</evidence>
<comment type="caution">
    <text evidence="2">The sequence shown here is derived from an EMBL/GenBank/DDBJ whole genome shotgun (WGS) entry which is preliminary data.</text>
</comment>
<gene>
    <name evidence="2" type="ORF">PIB30_042234</name>
</gene>
<evidence type="ECO:0000313" key="3">
    <source>
        <dbReference type="Proteomes" id="UP001341840"/>
    </source>
</evidence>
<reference evidence="2 3" key="1">
    <citation type="journal article" date="2023" name="Plants (Basel)">
        <title>Bridging the Gap: Combining Genomics and Transcriptomics Approaches to Understand Stylosanthes scabra, an Orphan Legume from the Brazilian Caatinga.</title>
        <authorList>
            <person name="Ferreira-Neto J.R.C."/>
            <person name="da Silva M.D."/>
            <person name="Binneck E."/>
            <person name="de Melo N.F."/>
            <person name="da Silva R.H."/>
            <person name="de Melo A.L.T.M."/>
            <person name="Pandolfi V."/>
            <person name="Bustamante F.O."/>
            <person name="Brasileiro-Vidal A.C."/>
            <person name="Benko-Iseppon A.M."/>
        </authorList>
    </citation>
    <scope>NUCLEOTIDE SEQUENCE [LARGE SCALE GENOMIC DNA]</scope>
    <source>
        <tissue evidence="2">Leaves</tissue>
    </source>
</reference>
<keyword evidence="3" id="KW-1185">Reference proteome</keyword>
<proteinExistence type="predicted"/>